<keyword evidence="3" id="KW-1185">Reference proteome</keyword>
<dbReference type="AlphaFoldDB" id="A0A2T5C4Q2"/>
<sequence length="46" mass="5254">MNNIRTIQILIIVLYLCGLLRLYVAVKGKNCTFKEANSTLWKDGII</sequence>
<evidence type="ECO:0000313" key="2">
    <source>
        <dbReference type="EMBL" id="PTN09813.1"/>
    </source>
</evidence>
<evidence type="ECO:0000256" key="1">
    <source>
        <dbReference type="SAM" id="Phobius"/>
    </source>
</evidence>
<dbReference type="Proteomes" id="UP000243525">
    <property type="component" value="Unassembled WGS sequence"/>
</dbReference>
<organism evidence="2 3">
    <name type="scientific">Mangrovibacterium marinum</name>
    <dbReference type="NCBI Taxonomy" id="1639118"/>
    <lineage>
        <taxon>Bacteria</taxon>
        <taxon>Pseudomonadati</taxon>
        <taxon>Bacteroidota</taxon>
        <taxon>Bacteroidia</taxon>
        <taxon>Marinilabiliales</taxon>
        <taxon>Prolixibacteraceae</taxon>
        <taxon>Mangrovibacterium</taxon>
    </lineage>
</organism>
<feature type="transmembrane region" description="Helical" evidence="1">
    <location>
        <begin position="6"/>
        <end position="24"/>
    </location>
</feature>
<protein>
    <submittedName>
        <fullName evidence="2">Uncharacterized protein</fullName>
    </submittedName>
</protein>
<keyword evidence="1" id="KW-0472">Membrane</keyword>
<accession>A0A2T5C4Q2</accession>
<comment type="caution">
    <text evidence="2">The sequence shown here is derived from an EMBL/GenBank/DDBJ whole genome shotgun (WGS) entry which is preliminary data.</text>
</comment>
<gene>
    <name evidence="2" type="ORF">C8N47_103107</name>
</gene>
<evidence type="ECO:0000313" key="3">
    <source>
        <dbReference type="Proteomes" id="UP000243525"/>
    </source>
</evidence>
<keyword evidence="1" id="KW-1133">Transmembrane helix</keyword>
<reference evidence="2 3" key="1">
    <citation type="submission" date="2018-04" db="EMBL/GenBank/DDBJ databases">
        <title>Genomic Encyclopedia of Archaeal and Bacterial Type Strains, Phase II (KMG-II): from individual species to whole genera.</title>
        <authorList>
            <person name="Goeker M."/>
        </authorList>
    </citation>
    <scope>NUCLEOTIDE SEQUENCE [LARGE SCALE GENOMIC DNA]</scope>
    <source>
        <strain evidence="2 3">DSM 28823</strain>
    </source>
</reference>
<keyword evidence="1" id="KW-0812">Transmembrane</keyword>
<proteinExistence type="predicted"/>
<dbReference type="EMBL" id="QAAD01000003">
    <property type="protein sequence ID" value="PTN09813.1"/>
    <property type="molecule type" value="Genomic_DNA"/>
</dbReference>
<name>A0A2T5C4Q2_9BACT</name>